<evidence type="ECO:0000313" key="3">
    <source>
        <dbReference type="Proteomes" id="UP000653578"/>
    </source>
</evidence>
<feature type="domain" description="Glutamine amidotransferase" evidence="1">
    <location>
        <begin position="40"/>
        <end position="181"/>
    </location>
</feature>
<dbReference type="PANTHER" id="PTHR42695:SF5">
    <property type="entry name" value="GLUTAMINE AMIDOTRANSFERASE YLR126C-RELATED"/>
    <property type="match status" value="1"/>
</dbReference>
<keyword evidence="3" id="KW-1185">Reference proteome</keyword>
<dbReference type="RefSeq" id="WP_171636634.1">
    <property type="nucleotide sequence ID" value="NZ_WHNY01000082.1"/>
</dbReference>
<dbReference type="InterPro" id="IPR044992">
    <property type="entry name" value="ChyE-like"/>
</dbReference>
<dbReference type="Pfam" id="PF00117">
    <property type="entry name" value="GATase"/>
    <property type="match status" value="1"/>
</dbReference>
<dbReference type="InterPro" id="IPR029062">
    <property type="entry name" value="Class_I_gatase-like"/>
</dbReference>
<name>A0ABX1XKD2_9BACL</name>
<organism evidence="2 3">
    <name type="scientific">Paenibacillus plantarum</name>
    <dbReference type="NCBI Taxonomy" id="2654975"/>
    <lineage>
        <taxon>Bacteria</taxon>
        <taxon>Bacillati</taxon>
        <taxon>Bacillota</taxon>
        <taxon>Bacilli</taxon>
        <taxon>Bacillales</taxon>
        <taxon>Paenibacillaceae</taxon>
        <taxon>Paenibacillus</taxon>
    </lineage>
</organism>
<dbReference type="EMBL" id="WHNY01000082">
    <property type="protein sequence ID" value="NOU68882.1"/>
    <property type="molecule type" value="Genomic_DNA"/>
</dbReference>
<proteinExistence type="predicted"/>
<gene>
    <name evidence="2" type="ORF">GC096_33225</name>
</gene>
<dbReference type="Gene3D" id="3.40.50.880">
    <property type="match status" value="1"/>
</dbReference>
<dbReference type="PANTHER" id="PTHR42695">
    <property type="entry name" value="GLUTAMINE AMIDOTRANSFERASE YLR126C-RELATED"/>
    <property type="match status" value="1"/>
</dbReference>
<dbReference type="PROSITE" id="PS51273">
    <property type="entry name" value="GATASE_TYPE_1"/>
    <property type="match status" value="1"/>
</dbReference>
<comment type="caution">
    <text evidence="2">The sequence shown here is derived from an EMBL/GenBank/DDBJ whole genome shotgun (WGS) entry which is preliminary data.</text>
</comment>
<protein>
    <submittedName>
        <fullName evidence="2">Amidotransferase</fullName>
    </submittedName>
</protein>
<dbReference type="CDD" id="cd01741">
    <property type="entry name" value="GATase1_1"/>
    <property type="match status" value="1"/>
</dbReference>
<dbReference type="SUPFAM" id="SSF52317">
    <property type="entry name" value="Class I glutamine amidotransferase-like"/>
    <property type="match status" value="1"/>
</dbReference>
<evidence type="ECO:0000259" key="1">
    <source>
        <dbReference type="Pfam" id="PF00117"/>
    </source>
</evidence>
<reference evidence="2 3" key="1">
    <citation type="submission" date="2019-10" db="EMBL/GenBank/DDBJ databases">
        <title>Description of Paenibacillus humi sp. nov.</title>
        <authorList>
            <person name="Carlier A."/>
            <person name="Qi S."/>
        </authorList>
    </citation>
    <scope>NUCLEOTIDE SEQUENCE [LARGE SCALE GENOMIC DNA]</scope>
    <source>
        <strain evidence="2 3">LMG 31461</strain>
    </source>
</reference>
<sequence length="234" mass="27048">MRIHCIQHVPFENPGAILNWSEKQGHELLVTRIFAGERLHAIETWDWLFVLGGPMSVHDENEYPWLNEEKRYIKEVIQTEKTVVGICLGAQLIAHVLGAKVFPNEQKEIGWFPIQWTQASIELPLFPNPSSESVVFHWHGETFDLPDRAQLLASSAACKNQAFIYEKSVIGLQFHLEMMQRNVQLIIEHCGEEISVAPYIQSEKEMLNAPLQLERSNMLLYGFLDQLEQQYRHS</sequence>
<accession>A0ABX1XKD2</accession>
<evidence type="ECO:0000313" key="2">
    <source>
        <dbReference type="EMBL" id="NOU68882.1"/>
    </source>
</evidence>
<dbReference type="InterPro" id="IPR017926">
    <property type="entry name" value="GATASE"/>
</dbReference>
<dbReference type="Proteomes" id="UP000653578">
    <property type="component" value="Unassembled WGS sequence"/>
</dbReference>